<feature type="domain" description="Enoyl reductase (ER)" evidence="2">
    <location>
        <begin position="10"/>
        <end position="319"/>
    </location>
</feature>
<evidence type="ECO:0000313" key="3">
    <source>
        <dbReference type="EMBL" id="QDV82116.1"/>
    </source>
</evidence>
<name>A0ABX5XL56_9BACT</name>
<sequence>MKAVFANGYGPPENLRVGEVPTPAIKDANVLVRVHAAGLHVGDCFTVRGKPFVVRMESGWLRPTTGIPGYDFAGVVEEVGDAVVGIDVGDEVFGYCPGSCAEYVSVSAEKLAAKPEGLSFVEAAALPTSALAALHALRDVAKLQAGQSLLINGASGGIGSFAVQIAKMFGVEVTGVCSSSNVALIESLGADHVVDYKKDDFTESRLQYDCILDNVENRDLSEVRRVLKPTGTLICNSGTGAAGLRFWARLLKPLVLSPFTKQRLCRYLSVPTRKDLEVLCEMVNNKELRPVLSEVHTLDSVVDALLALEVGHTAGKRVVRLIEA</sequence>
<dbReference type="SMART" id="SM00829">
    <property type="entry name" value="PKS_ER"/>
    <property type="match status" value="1"/>
</dbReference>
<keyword evidence="3" id="KW-0012">Acyltransferase</keyword>
<accession>A0ABX5XL56</accession>
<dbReference type="Pfam" id="PF08240">
    <property type="entry name" value="ADH_N"/>
    <property type="match status" value="1"/>
</dbReference>
<dbReference type="EC" id="2.3.1.41" evidence="3"/>
<dbReference type="SUPFAM" id="SSF50129">
    <property type="entry name" value="GroES-like"/>
    <property type="match status" value="1"/>
</dbReference>
<dbReference type="InterPro" id="IPR002364">
    <property type="entry name" value="Quin_OxRdtase/zeta-crystal_CS"/>
</dbReference>
<gene>
    <name evidence="3" type="ORF">TBK1r_10410</name>
</gene>
<evidence type="ECO:0000259" key="2">
    <source>
        <dbReference type="SMART" id="SM00829"/>
    </source>
</evidence>
<keyword evidence="1" id="KW-0560">Oxidoreductase</keyword>
<dbReference type="PANTHER" id="PTHR11695">
    <property type="entry name" value="ALCOHOL DEHYDROGENASE RELATED"/>
    <property type="match status" value="1"/>
</dbReference>
<evidence type="ECO:0000313" key="4">
    <source>
        <dbReference type="Proteomes" id="UP000318081"/>
    </source>
</evidence>
<dbReference type="Gene3D" id="3.40.50.720">
    <property type="entry name" value="NAD(P)-binding Rossmann-like Domain"/>
    <property type="match status" value="1"/>
</dbReference>
<organism evidence="3 4">
    <name type="scientific">Stieleria magnilauensis</name>
    <dbReference type="NCBI Taxonomy" id="2527963"/>
    <lineage>
        <taxon>Bacteria</taxon>
        <taxon>Pseudomonadati</taxon>
        <taxon>Planctomycetota</taxon>
        <taxon>Planctomycetia</taxon>
        <taxon>Pirellulales</taxon>
        <taxon>Pirellulaceae</taxon>
        <taxon>Stieleria</taxon>
    </lineage>
</organism>
<dbReference type="Gene3D" id="3.90.180.10">
    <property type="entry name" value="Medium-chain alcohol dehydrogenases, catalytic domain"/>
    <property type="match status" value="1"/>
</dbReference>
<dbReference type="PROSITE" id="PS01162">
    <property type="entry name" value="QOR_ZETA_CRYSTAL"/>
    <property type="match status" value="1"/>
</dbReference>
<reference evidence="3 4" key="1">
    <citation type="submission" date="2019-02" db="EMBL/GenBank/DDBJ databases">
        <title>Deep-cultivation of Planctomycetes and their phenomic and genomic characterization uncovers novel biology.</title>
        <authorList>
            <person name="Wiegand S."/>
            <person name="Jogler M."/>
            <person name="Boedeker C."/>
            <person name="Pinto D."/>
            <person name="Vollmers J."/>
            <person name="Rivas-Marin E."/>
            <person name="Kohn T."/>
            <person name="Peeters S.H."/>
            <person name="Heuer A."/>
            <person name="Rast P."/>
            <person name="Oberbeckmann S."/>
            <person name="Bunk B."/>
            <person name="Jeske O."/>
            <person name="Meyerdierks A."/>
            <person name="Storesund J.E."/>
            <person name="Kallscheuer N."/>
            <person name="Luecker S."/>
            <person name="Lage O.M."/>
            <person name="Pohl T."/>
            <person name="Merkel B.J."/>
            <person name="Hornburger P."/>
            <person name="Mueller R.-W."/>
            <person name="Bruemmer F."/>
            <person name="Labrenz M."/>
            <person name="Spormann A.M."/>
            <person name="Op den Camp H."/>
            <person name="Overmann J."/>
            <person name="Amann R."/>
            <person name="Jetten M.S.M."/>
            <person name="Mascher T."/>
            <person name="Medema M.H."/>
            <person name="Devos D.P."/>
            <person name="Kaster A.-K."/>
            <person name="Ovreas L."/>
            <person name="Rohde M."/>
            <person name="Galperin M.Y."/>
            <person name="Jogler C."/>
        </authorList>
    </citation>
    <scope>NUCLEOTIDE SEQUENCE [LARGE SCALE GENOMIC DNA]</scope>
    <source>
        <strain evidence="3 4">TBK1r</strain>
    </source>
</reference>
<dbReference type="GO" id="GO:0004315">
    <property type="term" value="F:3-oxoacyl-[acyl-carrier-protein] synthase activity"/>
    <property type="evidence" value="ECO:0007669"/>
    <property type="project" value="UniProtKB-EC"/>
</dbReference>
<dbReference type="InterPro" id="IPR036291">
    <property type="entry name" value="NAD(P)-bd_dom_sf"/>
</dbReference>
<dbReference type="SUPFAM" id="SSF51735">
    <property type="entry name" value="NAD(P)-binding Rossmann-fold domains"/>
    <property type="match status" value="1"/>
</dbReference>
<dbReference type="InterPro" id="IPR050700">
    <property type="entry name" value="YIM1/Zinc_Alcohol_DH_Fams"/>
</dbReference>
<proteinExistence type="predicted"/>
<protein>
    <submittedName>
        <fullName evidence="3">Phenolphthiocerol synthesis polyketide synthase type I Pks15/1</fullName>
        <ecNumber evidence="3">2.3.1.41</ecNumber>
    </submittedName>
</protein>
<evidence type="ECO:0000256" key="1">
    <source>
        <dbReference type="ARBA" id="ARBA00023002"/>
    </source>
</evidence>
<dbReference type="EMBL" id="CP036432">
    <property type="protein sequence ID" value="QDV82116.1"/>
    <property type="molecule type" value="Genomic_DNA"/>
</dbReference>
<dbReference type="PANTHER" id="PTHR11695:SF294">
    <property type="entry name" value="RETICULON-4-INTERACTING PROTEIN 1, MITOCHONDRIAL"/>
    <property type="match status" value="1"/>
</dbReference>
<dbReference type="InterPro" id="IPR011032">
    <property type="entry name" value="GroES-like_sf"/>
</dbReference>
<dbReference type="RefSeq" id="WP_145207803.1">
    <property type="nucleotide sequence ID" value="NZ_CP036432.1"/>
</dbReference>
<keyword evidence="4" id="KW-1185">Reference proteome</keyword>
<dbReference type="InterPro" id="IPR013154">
    <property type="entry name" value="ADH-like_N"/>
</dbReference>
<keyword evidence="3" id="KW-0808">Transferase</keyword>
<dbReference type="Pfam" id="PF13602">
    <property type="entry name" value="ADH_zinc_N_2"/>
    <property type="match status" value="1"/>
</dbReference>
<dbReference type="Proteomes" id="UP000318081">
    <property type="component" value="Chromosome"/>
</dbReference>
<dbReference type="CDD" id="cd08267">
    <property type="entry name" value="MDR1"/>
    <property type="match status" value="1"/>
</dbReference>
<dbReference type="InterPro" id="IPR020843">
    <property type="entry name" value="ER"/>
</dbReference>